<name>A0A432WMR8_9GAMM</name>
<dbReference type="EMBL" id="PIPO01000001">
    <property type="protein sequence ID" value="RUO35048.1"/>
    <property type="molecule type" value="Genomic_DNA"/>
</dbReference>
<comment type="caution">
    <text evidence="1">The sequence shown here is derived from an EMBL/GenBank/DDBJ whole genome shotgun (WGS) entry which is preliminary data.</text>
</comment>
<evidence type="ECO:0000313" key="1">
    <source>
        <dbReference type="EMBL" id="RUO35048.1"/>
    </source>
</evidence>
<evidence type="ECO:0008006" key="3">
    <source>
        <dbReference type="Google" id="ProtNLM"/>
    </source>
</evidence>
<gene>
    <name evidence="1" type="ORF">CWE14_03365</name>
</gene>
<accession>A0A432WMR8</accession>
<dbReference type="Proteomes" id="UP000287823">
    <property type="component" value="Unassembled WGS sequence"/>
</dbReference>
<evidence type="ECO:0000313" key="2">
    <source>
        <dbReference type="Proteomes" id="UP000287823"/>
    </source>
</evidence>
<protein>
    <recommendedName>
        <fullName evidence="3">KOW domain-containing protein</fullName>
    </recommendedName>
</protein>
<reference evidence="1 2" key="1">
    <citation type="journal article" date="2011" name="Front. Microbiol.">
        <title>Genomic signatures of strain selection and enhancement in Bacillus atrophaeus var. globigii, a historical biowarfare simulant.</title>
        <authorList>
            <person name="Gibbons H.S."/>
            <person name="Broomall S.M."/>
            <person name="McNew L.A."/>
            <person name="Daligault H."/>
            <person name="Chapman C."/>
            <person name="Bruce D."/>
            <person name="Karavis M."/>
            <person name="Krepps M."/>
            <person name="McGregor P.A."/>
            <person name="Hong C."/>
            <person name="Park K.H."/>
            <person name="Akmal A."/>
            <person name="Feldman A."/>
            <person name="Lin J.S."/>
            <person name="Chang W.E."/>
            <person name="Higgs B.W."/>
            <person name="Demirev P."/>
            <person name="Lindquist J."/>
            <person name="Liem A."/>
            <person name="Fochler E."/>
            <person name="Read T.D."/>
            <person name="Tapia R."/>
            <person name="Johnson S."/>
            <person name="Bishop-Lilly K.A."/>
            <person name="Detter C."/>
            <person name="Han C."/>
            <person name="Sozhamannan S."/>
            <person name="Rosenzweig C.N."/>
            <person name="Skowronski E.W."/>
        </authorList>
    </citation>
    <scope>NUCLEOTIDE SEQUENCE [LARGE SCALE GENOMIC DNA]</scope>
    <source>
        <strain evidence="1 2">Y4G10-17</strain>
    </source>
</reference>
<dbReference type="AlphaFoldDB" id="A0A432WMR8"/>
<dbReference type="Pfam" id="PF13051">
    <property type="entry name" value="DUF3912"/>
    <property type="match status" value="1"/>
</dbReference>
<proteinExistence type="predicted"/>
<dbReference type="RefSeq" id="WP_126787796.1">
    <property type="nucleotide sequence ID" value="NZ_PIPO01000001.1"/>
</dbReference>
<organism evidence="1 2">
    <name type="scientific">Aliidiomarina soli</name>
    <dbReference type="NCBI Taxonomy" id="1928574"/>
    <lineage>
        <taxon>Bacteria</taxon>
        <taxon>Pseudomonadati</taxon>
        <taxon>Pseudomonadota</taxon>
        <taxon>Gammaproteobacteria</taxon>
        <taxon>Alteromonadales</taxon>
        <taxon>Idiomarinaceae</taxon>
        <taxon>Aliidiomarina</taxon>
    </lineage>
</organism>
<keyword evidence="2" id="KW-1185">Reference proteome</keyword>
<dbReference type="InterPro" id="IPR025023">
    <property type="entry name" value="DUF3912"/>
</dbReference>
<sequence length="75" mass="8700">MAGVCFTYNSRQFLGQTVFVKRGAHQGKMGQVIRELDDERYQVSLGDFGQETVVFDRSDFLVHRYRKIKVPVSRT</sequence>